<dbReference type="PANTHER" id="PTHR30157">
    <property type="entry name" value="FERRIC REDUCTASE, NADPH-DEPENDENT"/>
    <property type="match status" value="1"/>
</dbReference>
<proteinExistence type="predicted"/>
<dbReference type="Gene3D" id="3.40.50.80">
    <property type="entry name" value="Nucleotide-binding domain of ferredoxin-NADP reductase (FNR) module"/>
    <property type="match status" value="1"/>
</dbReference>
<gene>
    <name evidence="2" type="ORF">GU90_11455</name>
</gene>
<dbReference type="CDD" id="cd06193">
    <property type="entry name" value="siderophore_interacting"/>
    <property type="match status" value="1"/>
</dbReference>
<comment type="caution">
    <text evidence="2">The sequence shown here is derived from an EMBL/GenBank/DDBJ whole genome shotgun (WGS) entry which is preliminary data.</text>
</comment>
<keyword evidence="3" id="KW-1185">Reference proteome</keyword>
<dbReference type="InterPro" id="IPR017927">
    <property type="entry name" value="FAD-bd_FR_type"/>
</dbReference>
<dbReference type="PANTHER" id="PTHR30157:SF0">
    <property type="entry name" value="NADPH-DEPENDENT FERRIC-CHELATE REDUCTASE"/>
    <property type="match status" value="1"/>
</dbReference>
<dbReference type="SUPFAM" id="SSF63380">
    <property type="entry name" value="Riboflavin synthase domain-like"/>
    <property type="match status" value="1"/>
</dbReference>
<evidence type="ECO:0000313" key="2">
    <source>
        <dbReference type="EMBL" id="KEI44089.1"/>
    </source>
</evidence>
<dbReference type="Pfam" id="PF08021">
    <property type="entry name" value="FAD_binding_9"/>
    <property type="match status" value="1"/>
</dbReference>
<dbReference type="eggNOG" id="COG2375">
    <property type="taxonomic scope" value="Bacteria"/>
</dbReference>
<dbReference type="Proteomes" id="UP000031419">
    <property type="component" value="Unassembled WGS sequence"/>
</dbReference>
<accession>A0A073B8N9</accession>
<dbReference type="InterPro" id="IPR017938">
    <property type="entry name" value="Riboflavin_synthase-like_b-brl"/>
</dbReference>
<dbReference type="AlphaFoldDB" id="A0A073B8N9"/>
<dbReference type="Gene3D" id="2.40.30.10">
    <property type="entry name" value="Translation factors"/>
    <property type="match status" value="1"/>
</dbReference>
<reference evidence="2 3" key="1">
    <citation type="submission" date="2014-06" db="EMBL/GenBank/DDBJ databases">
        <title>Saccharopolyspora rectivirgula DSM-43113 Genome sequencing.</title>
        <authorList>
            <person name="Barrera C."/>
            <person name="Millon L."/>
            <person name="Rognon B."/>
            <person name="Zaugg C."/>
            <person name="Monod M."/>
        </authorList>
    </citation>
    <scope>NUCLEOTIDE SEQUENCE [LARGE SCALE GENOMIC DNA]</scope>
    <source>
        <strain evidence="2 3">DSM 43113</strain>
    </source>
</reference>
<protein>
    <submittedName>
        <fullName evidence="2">Iron utilization protein</fullName>
    </submittedName>
</protein>
<dbReference type="InterPro" id="IPR039374">
    <property type="entry name" value="SIP_fam"/>
</dbReference>
<dbReference type="InterPro" id="IPR039261">
    <property type="entry name" value="FNR_nucleotide-bd"/>
</dbReference>
<dbReference type="STRING" id="28042.GU90_11455"/>
<dbReference type="InterPro" id="IPR007037">
    <property type="entry name" value="SIP_rossman_dom"/>
</dbReference>
<dbReference type="Pfam" id="PF04954">
    <property type="entry name" value="SIP"/>
    <property type="match status" value="1"/>
</dbReference>
<sequence>MTTAGRPRHKRPPARDLQVLRTVDLTPSMRRITLGGEELNGFLDEHNGPNVKVFVPQLGQERPVLPVLDPETNRYIWPSQRERPTMRTYTVRRYDEQRGELDIDFVLHEHRGVASSWAREAKPGDRLGIMGPGGKTCRPGDWYLLVGDQTALPAISAIVEKLPVTARGQVFVEVADEAEEQHIECPPDLQWTWLHRNGTPAGQSRQLISAVQSLEIPVETGVSAWVAGESGIVRGIRRHLRNERGLDPKSVLAIGYWKNGMAEPEYHDKHNHDRDY</sequence>
<feature type="domain" description="FAD-binding FR-type" evidence="1">
    <location>
        <begin position="12"/>
        <end position="139"/>
    </location>
</feature>
<dbReference type="InterPro" id="IPR013113">
    <property type="entry name" value="SIP_FAD-bd"/>
</dbReference>
<dbReference type="PROSITE" id="PS51384">
    <property type="entry name" value="FAD_FR"/>
    <property type="match status" value="1"/>
</dbReference>
<name>A0A073B8N9_9PSEU</name>
<dbReference type="GO" id="GO:0016491">
    <property type="term" value="F:oxidoreductase activity"/>
    <property type="evidence" value="ECO:0007669"/>
    <property type="project" value="InterPro"/>
</dbReference>
<evidence type="ECO:0000313" key="3">
    <source>
        <dbReference type="Proteomes" id="UP000031419"/>
    </source>
</evidence>
<dbReference type="EMBL" id="JNVU01000029">
    <property type="protein sequence ID" value="KEI44089.1"/>
    <property type="molecule type" value="Genomic_DNA"/>
</dbReference>
<dbReference type="RefSeq" id="WP_029719921.1">
    <property type="nucleotide sequence ID" value="NZ_JNVU01000029.1"/>
</dbReference>
<dbReference type="OrthoDB" id="3291337at2"/>
<organism evidence="2 3">
    <name type="scientific">Saccharopolyspora rectivirgula</name>
    <dbReference type="NCBI Taxonomy" id="28042"/>
    <lineage>
        <taxon>Bacteria</taxon>
        <taxon>Bacillati</taxon>
        <taxon>Actinomycetota</taxon>
        <taxon>Actinomycetes</taxon>
        <taxon>Pseudonocardiales</taxon>
        <taxon>Pseudonocardiaceae</taxon>
        <taxon>Saccharopolyspora</taxon>
    </lineage>
</organism>
<evidence type="ECO:0000259" key="1">
    <source>
        <dbReference type="PROSITE" id="PS51384"/>
    </source>
</evidence>